<evidence type="ECO:0000313" key="10">
    <source>
        <dbReference type="Proteomes" id="UP000669133"/>
    </source>
</evidence>
<organism evidence="9 10">
    <name type="scientific">Candida metapsilosis</name>
    <dbReference type="NCBI Taxonomy" id="273372"/>
    <lineage>
        <taxon>Eukaryota</taxon>
        <taxon>Fungi</taxon>
        <taxon>Dikarya</taxon>
        <taxon>Ascomycota</taxon>
        <taxon>Saccharomycotina</taxon>
        <taxon>Pichiomycetes</taxon>
        <taxon>Debaryomycetaceae</taxon>
        <taxon>Candida/Lodderomyces clade</taxon>
        <taxon>Candida</taxon>
    </lineage>
</organism>
<sequence length="849" mass="94039">MNTSFSSSSGSSTAYTIDEIPTLIYTPDRPNTNYSAYSTSTATATAESSQLPPSSSSSTTYEENTFINWSQETQHLLTLPSNLSKKWTTLVLSALVLGYTAAAINLISISLNDLKKGICLSNLDAWSIFNPYSTCPADQWYNWSRLLTGSNAIWSKILINFPIYLIFAVLFAMSASYLTINREHLIRQSGIPEIKLLISGFNLNVGKYLGLNTLLYKIAGLILVVSSGLWLGKEGPLVHVSCCIFNIVYEFFIQSRFGNGGTKPNEAIRREILSAATATGISVAFNSPIGGVLFVLESMPSYFSPTKIMWNSFVAATIAIIGLTGFSAFTDGSNFVEQDLFQVNFGNFSWLFLEVIPFIILGVLGGVYGHYFTKLNQFFQQKSLRRKVQSTLVQLSKCDPKWGPFLEVLAIIIITTLLNFPMEISKLPLSSYLILLFKQCVKENPDETNAEDFLCSSSNGVTVLKLLYILVQGFGLTAYTFGVDLPGGVLMPSLVLGATTGRLLGIVSQALQSHFNWESLATCTEKSCVVSPSSYAVIGAASFMTGITKLTMCVVVIMFEMTGAVTYVLPIMCGVVTSKFVNDWLTPSNIYDTWLQNNFNRPGQAGNLTSGMINEGKGTGIVSFSNLTSTIKSKLPDVTVRALMVPLEKVKCLCLVNEEGPYTVNLLWDFINDDTYEGYPLIINYSNPVYIGYVTKSELVNALQNVNREDSAEPISFQMANLPRTALSMQLHYERKYTNCIHLHLSIEPSPLYTNEQSPAILILEEFEKLYLNHLVILSTNNVENQIMVGFIDRFILANAINDKFGKLVNELADFEAINEYDLETAVMGDDEDEMMKLRFNRKSIELIT</sequence>
<evidence type="ECO:0000313" key="9">
    <source>
        <dbReference type="EMBL" id="KAG5419908.1"/>
    </source>
</evidence>
<comment type="caution">
    <text evidence="9">The sequence shown here is derived from an EMBL/GenBank/DDBJ whole genome shotgun (WGS) entry which is preliminary data.</text>
</comment>
<evidence type="ECO:0000256" key="4">
    <source>
        <dbReference type="ARBA" id="ARBA00022989"/>
    </source>
</evidence>
<feature type="transmembrane region" description="Helical" evidence="8">
    <location>
        <begin position="157"/>
        <end position="180"/>
    </location>
</feature>
<dbReference type="SUPFAM" id="SSF54631">
    <property type="entry name" value="CBS-domain pair"/>
    <property type="match status" value="1"/>
</dbReference>
<keyword evidence="7" id="KW-0868">Chloride</keyword>
<dbReference type="Gene3D" id="1.10.3080.10">
    <property type="entry name" value="Clc chloride channel"/>
    <property type="match status" value="1"/>
</dbReference>
<proteinExistence type="predicted"/>
<dbReference type="InterPro" id="IPR001807">
    <property type="entry name" value="ClC"/>
</dbReference>
<keyword evidence="5" id="KW-0406">Ion transport</keyword>
<dbReference type="GO" id="GO:0005769">
    <property type="term" value="C:early endosome"/>
    <property type="evidence" value="ECO:0007669"/>
    <property type="project" value="TreeGrafter"/>
</dbReference>
<dbReference type="InterPro" id="IPR014743">
    <property type="entry name" value="Cl-channel_core"/>
</dbReference>
<dbReference type="InterPro" id="IPR046342">
    <property type="entry name" value="CBS_dom_sf"/>
</dbReference>
<reference evidence="9 10" key="1">
    <citation type="submission" date="2020-12" db="EMBL/GenBank/DDBJ databases">
        <title>Effect of drift, selection, and recombination on the evolution of hybrid genomes in Candida yeast pathogens.</title>
        <authorList>
            <person name="Mixao V."/>
            <person name="Ksiezopolska E."/>
            <person name="Saus E."/>
            <person name="Boekhout T."/>
            <person name="Gacser A."/>
            <person name="Gabaldon T."/>
        </authorList>
    </citation>
    <scope>NUCLEOTIDE SEQUENCE [LARGE SCALE GENOMIC DNA]</scope>
    <source>
        <strain evidence="9 10">BP57</strain>
    </source>
</reference>
<evidence type="ECO:0000256" key="5">
    <source>
        <dbReference type="ARBA" id="ARBA00023065"/>
    </source>
</evidence>
<evidence type="ECO:0000256" key="1">
    <source>
        <dbReference type="ARBA" id="ARBA00004141"/>
    </source>
</evidence>
<evidence type="ECO:0000256" key="2">
    <source>
        <dbReference type="ARBA" id="ARBA00022448"/>
    </source>
</evidence>
<feature type="transmembrane region" description="Helical" evidence="8">
    <location>
        <begin position="87"/>
        <end position="107"/>
    </location>
</feature>
<dbReference type="GeneID" id="93650417"/>
<dbReference type="OrthoDB" id="44789at2759"/>
<dbReference type="RefSeq" id="XP_067549024.1">
    <property type="nucleotide sequence ID" value="XM_067690571.1"/>
</dbReference>
<keyword evidence="3 8" id="KW-0812">Transmembrane</keyword>
<dbReference type="GO" id="GO:0005886">
    <property type="term" value="C:plasma membrane"/>
    <property type="evidence" value="ECO:0007669"/>
    <property type="project" value="TreeGrafter"/>
</dbReference>
<keyword evidence="2" id="KW-0813">Transport</keyword>
<dbReference type="Proteomes" id="UP000669133">
    <property type="component" value="Unassembled WGS sequence"/>
</dbReference>
<feature type="transmembrane region" description="Helical" evidence="8">
    <location>
        <begin position="550"/>
        <end position="569"/>
    </location>
</feature>
<feature type="transmembrane region" description="Helical" evidence="8">
    <location>
        <begin position="350"/>
        <end position="371"/>
    </location>
</feature>
<feature type="transmembrane region" description="Helical" evidence="8">
    <location>
        <begin position="273"/>
        <end position="296"/>
    </location>
</feature>
<name>A0A8H7ZDN4_9ASCO</name>
<feature type="transmembrane region" description="Helical" evidence="8">
    <location>
        <begin position="237"/>
        <end position="253"/>
    </location>
</feature>
<keyword evidence="6 8" id="KW-0472">Membrane</keyword>
<protein>
    <submittedName>
        <fullName evidence="9">GEF2</fullName>
    </submittedName>
</protein>
<feature type="transmembrane region" description="Helical" evidence="8">
    <location>
        <begin position="308"/>
        <end position="329"/>
    </location>
</feature>
<dbReference type="Pfam" id="PF00654">
    <property type="entry name" value="Voltage_CLC"/>
    <property type="match status" value="1"/>
</dbReference>
<dbReference type="SUPFAM" id="SSF81340">
    <property type="entry name" value="Clc chloride channel"/>
    <property type="match status" value="1"/>
</dbReference>
<dbReference type="GO" id="GO:0005247">
    <property type="term" value="F:voltage-gated chloride channel activity"/>
    <property type="evidence" value="ECO:0007669"/>
    <property type="project" value="TreeGrafter"/>
</dbReference>
<dbReference type="CDD" id="cd03684">
    <property type="entry name" value="ClC_3_like"/>
    <property type="match status" value="1"/>
</dbReference>
<gene>
    <name evidence="9" type="ORF">I9W82_001788</name>
</gene>
<keyword evidence="4 8" id="KW-1133">Transmembrane helix</keyword>
<evidence type="ECO:0000256" key="3">
    <source>
        <dbReference type="ARBA" id="ARBA00022692"/>
    </source>
</evidence>
<keyword evidence="10" id="KW-1185">Reference proteome</keyword>
<dbReference type="PANTHER" id="PTHR45711:SF6">
    <property type="entry name" value="CHLORIDE CHANNEL PROTEIN"/>
    <property type="match status" value="1"/>
</dbReference>
<evidence type="ECO:0000256" key="7">
    <source>
        <dbReference type="ARBA" id="ARBA00023214"/>
    </source>
</evidence>
<dbReference type="PANTHER" id="PTHR45711">
    <property type="entry name" value="CHLORIDE CHANNEL PROTEIN"/>
    <property type="match status" value="1"/>
</dbReference>
<dbReference type="EMBL" id="JAEOAQ010000002">
    <property type="protein sequence ID" value="KAG5419908.1"/>
    <property type="molecule type" value="Genomic_DNA"/>
</dbReference>
<comment type="subcellular location">
    <subcellularLocation>
        <location evidence="1">Membrane</location>
        <topology evidence="1">Multi-pass membrane protein</topology>
    </subcellularLocation>
</comment>
<dbReference type="FunFam" id="1.10.3080.10:FF:000024">
    <property type="entry name" value="Voltage-gated chloride channel, putative"/>
    <property type="match status" value="1"/>
</dbReference>
<accession>A0A8H7ZDN4</accession>
<dbReference type="GO" id="GO:0005794">
    <property type="term" value="C:Golgi apparatus"/>
    <property type="evidence" value="ECO:0007669"/>
    <property type="project" value="TreeGrafter"/>
</dbReference>
<feature type="transmembrane region" description="Helical" evidence="8">
    <location>
        <begin position="214"/>
        <end position="231"/>
    </location>
</feature>
<dbReference type="PRINTS" id="PR00762">
    <property type="entry name" value="CLCHANNEL"/>
</dbReference>
<dbReference type="AlphaFoldDB" id="A0A8H7ZDN4"/>
<evidence type="ECO:0000256" key="6">
    <source>
        <dbReference type="ARBA" id="ARBA00023136"/>
    </source>
</evidence>
<evidence type="ECO:0000256" key="8">
    <source>
        <dbReference type="SAM" id="Phobius"/>
    </source>
</evidence>